<keyword evidence="2" id="KW-1185">Reference proteome</keyword>
<dbReference type="AlphaFoldDB" id="A0A0V1HNS8"/>
<proteinExistence type="predicted"/>
<accession>A0A0V1HNS8</accession>
<organism evidence="1 2">
    <name type="scientific">Trichinella zimbabwensis</name>
    <dbReference type="NCBI Taxonomy" id="268475"/>
    <lineage>
        <taxon>Eukaryota</taxon>
        <taxon>Metazoa</taxon>
        <taxon>Ecdysozoa</taxon>
        <taxon>Nematoda</taxon>
        <taxon>Enoplea</taxon>
        <taxon>Dorylaimia</taxon>
        <taxon>Trichinellida</taxon>
        <taxon>Trichinellidae</taxon>
        <taxon>Trichinella</taxon>
    </lineage>
</organism>
<sequence>MTMDNRHVNYVQFGEREWNNAENNITLIRKRNVCTQFGENNARQNQFPEKARLLCTEQECRVLSRDKFNDNQSSIMPIKSFRKSIELFNPTDINMIINIG</sequence>
<dbReference type="EMBL" id="JYDP01000046">
    <property type="protein sequence ID" value="KRZ11810.1"/>
    <property type="molecule type" value="Genomic_DNA"/>
</dbReference>
<reference evidence="1 2" key="1">
    <citation type="submission" date="2015-01" db="EMBL/GenBank/DDBJ databases">
        <title>Evolution of Trichinella species and genotypes.</title>
        <authorList>
            <person name="Korhonen P.K."/>
            <person name="Edoardo P."/>
            <person name="Giuseppe L.R."/>
            <person name="Gasser R.B."/>
        </authorList>
    </citation>
    <scope>NUCLEOTIDE SEQUENCE [LARGE SCALE GENOMIC DNA]</scope>
    <source>
        <strain evidence="1">ISS1029</strain>
    </source>
</reference>
<comment type="caution">
    <text evidence="1">The sequence shown here is derived from an EMBL/GenBank/DDBJ whole genome shotgun (WGS) entry which is preliminary data.</text>
</comment>
<evidence type="ECO:0000313" key="2">
    <source>
        <dbReference type="Proteomes" id="UP000055024"/>
    </source>
</evidence>
<evidence type="ECO:0000313" key="1">
    <source>
        <dbReference type="EMBL" id="KRZ11810.1"/>
    </source>
</evidence>
<name>A0A0V1HNS8_9BILA</name>
<protein>
    <submittedName>
        <fullName evidence="1">Uncharacterized protein</fullName>
    </submittedName>
</protein>
<dbReference type="Proteomes" id="UP000055024">
    <property type="component" value="Unassembled WGS sequence"/>
</dbReference>
<gene>
    <name evidence="1" type="ORF">T11_6044</name>
</gene>